<comment type="similarity">
    <text evidence="4">Belongs to the adenylate kinase family.</text>
</comment>
<evidence type="ECO:0000256" key="3">
    <source>
        <dbReference type="ARBA" id="ARBA00022777"/>
    </source>
</evidence>
<sequence>MPASGKTTISYKLEEIFGFKHISAGECLREEMDDSNSQYSSLIRSYIDKGEIVPGHITLSLMRKKINSFGWGKTVVTIDGFPRNLDNVQCWVREMSDIVEVINLICFVCSEETIKDRLKHRTEEMERSDDKLSVLENRLRVFRDQTDPVVLCFNAASKCLTINADAPREEVWDQVDQYIQSLGYKHVN</sequence>
<dbReference type="GO" id="GO:0019205">
    <property type="term" value="F:nucleobase-containing compound kinase activity"/>
    <property type="evidence" value="ECO:0007669"/>
    <property type="project" value="InterPro"/>
</dbReference>
<evidence type="ECO:0000313" key="6">
    <source>
        <dbReference type="EMBL" id="SVP90763.1"/>
    </source>
</evidence>
<keyword evidence="2" id="KW-0547">Nucleotide-binding</keyword>
<gene>
    <name evidence="6" type="ORF">TAT_000147400</name>
    <name evidence="7" type="ORF">TAV_000147500</name>
</gene>
<dbReference type="GO" id="GO:0005524">
    <property type="term" value="F:ATP binding"/>
    <property type="evidence" value="ECO:0007669"/>
    <property type="project" value="InterPro"/>
</dbReference>
<proteinExistence type="inferred from homology"/>
<dbReference type="VEuPathDB" id="PiroplasmaDB:TA14600"/>
<dbReference type="GO" id="GO:0006139">
    <property type="term" value="P:nucleobase-containing compound metabolic process"/>
    <property type="evidence" value="ECO:0007669"/>
    <property type="project" value="InterPro"/>
</dbReference>
<evidence type="ECO:0000256" key="2">
    <source>
        <dbReference type="ARBA" id="ARBA00022741"/>
    </source>
</evidence>
<dbReference type="EMBL" id="UIVS01000002">
    <property type="protein sequence ID" value="SVP91290.1"/>
    <property type="molecule type" value="Genomic_DNA"/>
</dbReference>
<feature type="coiled-coil region" evidence="5">
    <location>
        <begin position="118"/>
        <end position="145"/>
    </location>
</feature>
<dbReference type="PRINTS" id="PR00094">
    <property type="entry name" value="ADENYLTKNASE"/>
</dbReference>
<keyword evidence="5" id="KW-0175">Coiled coil</keyword>
<dbReference type="InterPro" id="IPR027417">
    <property type="entry name" value="P-loop_NTPase"/>
</dbReference>
<evidence type="ECO:0000313" key="7">
    <source>
        <dbReference type="EMBL" id="SVP91290.1"/>
    </source>
</evidence>
<reference evidence="7" key="1">
    <citation type="submission" date="2018-07" db="EMBL/GenBank/DDBJ databases">
        <authorList>
            <person name="Quirk P.G."/>
            <person name="Krulwich T.A."/>
        </authorList>
    </citation>
    <scope>NUCLEOTIDE SEQUENCE</scope>
    <source>
        <strain evidence="7">Anand</strain>
    </source>
</reference>
<dbReference type="PANTHER" id="PTHR23359">
    <property type="entry name" value="NUCLEOTIDE KINASE"/>
    <property type="match status" value="1"/>
</dbReference>
<accession>A0A3B0MUS8</accession>
<dbReference type="InterPro" id="IPR000850">
    <property type="entry name" value="Adenylat/UMP-CMP_kin"/>
</dbReference>
<keyword evidence="1 4" id="KW-0808">Transferase</keyword>
<dbReference type="EMBL" id="UIVT01000002">
    <property type="protein sequence ID" value="SVP90763.1"/>
    <property type="molecule type" value="Genomic_DNA"/>
</dbReference>
<dbReference type="Pfam" id="PF00406">
    <property type="entry name" value="ADK"/>
    <property type="match status" value="1"/>
</dbReference>
<dbReference type="Gene3D" id="3.40.50.300">
    <property type="entry name" value="P-loop containing nucleotide triphosphate hydrolases"/>
    <property type="match status" value="1"/>
</dbReference>
<dbReference type="CDD" id="cd01428">
    <property type="entry name" value="ADK"/>
    <property type="match status" value="1"/>
</dbReference>
<organism evidence="7">
    <name type="scientific">Theileria annulata</name>
    <dbReference type="NCBI Taxonomy" id="5874"/>
    <lineage>
        <taxon>Eukaryota</taxon>
        <taxon>Sar</taxon>
        <taxon>Alveolata</taxon>
        <taxon>Apicomplexa</taxon>
        <taxon>Aconoidasida</taxon>
        <taxon>Piroplasmida</taxon>
        <taxon>Theileriidae</taxon>
        <taxon>Theileria</taxon>
    </lineage>
</organism>
<dbReference type="HAMAP" id="MF_00235">
    <property type="entry name" value="Adenylate_kinase_Adk"/>
    <property type="match status" value="1"/>
</dbReference>
<keyword evidence="3 4" id="KW-0418">Kinase</keyword>
<dbReference type="SUPFAM" id="SSF52540">
    <property type="entry name" value="P-loop containing nucleoside triphosphate hydrolases"/>
    <property type="match status" value="1"/>
</dbReference>
<evidence type="ECO:0000256" key="4">
    <source>
        <dbReference type="RuleBase" id="RU003330"/>
    </source>
</evidence>
<name>A0A3B0MUS8_THEAN</name>
<evidence type="ECO:0000256" key="1">
    <source>
        <dbReference type="ARBA" id="ARBA00022679"/>
    </source>
</evidence>
<dbReference type="AlphaFoldDB" id="A0A3B0MUS8"/>
<protein>
    <submittedName>
        <fullName evidence="7">UMP-CMP kinase, putative</fullName>
    </submittedName>
</protein>
<evidence type="ECO:0000256" key="5">
    <source>
        <dbReference type="SAM" id="Coils"/>
    </source>
</evidence>